<dbReference type="EMBL" id="AUZX01014098">
    <property type="protein sequence ID" value="EQD33304.1"/>
    <property type="molecule type" value="Genomic_DNA"/>
</dbReference>
<organism evidence="5">
    <name type="scientific">mine drainage metagenome</name>
    <dbReference type="NCBI Taxonomy" id="410659"/>
    <lineage>
        <taxon>unclassified sequences</taxon>
        <taxon>metagenomes</taxon>
        <taxon>ecological metagenomes</taxon>
    </lineage>
</organism>
<feature type="domain" description="Dipeptidylpeptidase IV N-terminal" evidence="4">
    <location>
        <begin position="2"/>
        <end position="124"/>
    </location>
</feature>
<dbReference type="PANTHER" id="PTHR11731">
    <property type="entry name" value="PROTEASE FAMILY S9B,C DIPEPTIDYL-PEPTIDASE IV-RELATED"/>
    <property type="match status" value="1"/>
</dbReference>
<dbReference type="SUPFAM" id="SSF82171">
    <property type="entry name" value="DPP6 N-terminal domain-like"/>
    <property type="match status" value="1"/>
</dbReference>
<sequence>MTQTDPDWVDVHRGPYFLHDDRFIWGGEQDGWYHLYLYGRGGRLIRKLTSGNYNVLSLNGVNEKRGLVYFSHYRHGPLDTELYRVSLRGGKSAPVTTQAGTHVIDMGPGASAYLDVYSNVVTPPSFTLVDLNNTRHTIIQPAARLPYRFQKPRFMRIPAANGHTRLYARLTFPPHFDPHKRYPVIMYQYGGPDVPPSVRDVWRGAFFLISQRMVDRGFVMFTTDNSAATYFSHRAQTQVKFHLGRLALADQLAAVKWLKRQPWVSTGRIGIWGWSFGGYMTAYALTHAPDVWRAGIAVAPVTRWQDYDTIYTERYMGTPQQNPAGYAESSVVAAARRLADPLLLVAGTGDDNVHWQNTLQLVQALIQADRPYQLLIYPNKTHGISGPAARTDLFTSMERFWERNLN</sequence>
<proteinExistence type="predicted"/>
<name>T0ZXA3_9ZZZZ</name>
<dbReference type="InterPro" id="IPR002469">
    <property type="entry name" value="Peptidase_S9B_N"/>
</dbReference>
<keyword evidence="1" id="KW-0645">Protease</keyword>
<dbReference type="Gene3D" id="3.40.50.1820">
    <property type="entry name" value="alpha/beta hydrolase"/>
    <property type="match status" value="1"/>
</dbReference>
<dbReference type="PANTHER" id="PTHR11731:SF193">
    <property type="entry name" value="DIPEPTIDYL PEPTIDASE 9"/>
    <property type="match status" value="1"/>
</dbReference>
<accession>T0ZXA3</accession>
<dbReference type="GO" id="GO:0006508">
    <property type="term" value="P:proteolysis"/>
    <property type="evidence" value="ECO:0007669"/>
    <property type="project" value="UniProtKB-KW"/>
</dbReference>
<reference evidence="5" key="2">
    <citation type="journal article" date="2014" name="ISME J.">
        <title>Microbial stratification in low pH oxic and suboxic macroscopic growths along an acid mine drainage.</title>
        <authorList>
            <person name="Mendez-Garcia C."/>
            <person name="Mesa V."/>
            <person name="Sprenger R.R."/>
            <person name="Richter M."/>
            <person name="Diez M.S."/>
            <person name="Solano J."/>
            <person name="Bargiela R."/>
            <person name="Golyshina O.V."/>
            <person name="Manteca A."/>
            <person name="Ramos J.L."/>
            <person name="Gallego J.R."/>
            <person name="Llorente I."/>
            <person name="Martins Dos Santos V.A."/>
            <person name="Jensen O.N."/>
            <person name="Pelaez A.I."/>
            <person name="Sanchez J."/>
            <person name="Ferrer M."/>
        </authorList>
    </citation>
    <scope>NUCLEOTIDE SEQUENCE</scope>
</reference>
<reference evidence="5" key="1">
    <citation type="submission" date="2013-08" db="EMBL/GenBank/DDBJ databases">
        <authorList>
            <person name="Mendez C."/>
            <person name="Richter M."/>
            <person name="Ferrer M."/>
            <person name="Sanchez J."/>
        </authorList>
    </citation>
    <scope>NUCLEOTIDE SEQUENCE</scope>
</reference>
<evidence type="ECO:0000256" key="1">
    <source>
        <dbReference type="ARBA" id="ARBA00022670"/>
    </source>
</evidence>
<evidence type="ECO:0000313" key="5">
    <source>
        <dbReference type="EMBL" id="EQD33304.1"/>
    </source>
</evidence>
<evidence type="ECO:0000256" key="2">
    <source>
        <dbReference type="ARBA" id="ARBA00022801"/>
    </source>
</evidence>
<dbReference type="InterPro" id="IPR001375">
    <property type="entry name" value="Peptidase_S9_cat"/>
</dbReference>
<dbReference type="InterPro" id="IPR029058">
    <property type="entry name" value="AB_hydrolase_fold"/>
</dbReference>
<dbReference type="GO" id="GO:0008239">
    <property type="term" value="F:dipeptidyl-peptidase activity"/>
    <property type="evidence" value="ECO:0007669"/>
    <property type="project" value="TreeGrafter"/>
</dbReference>
<keyword evidence="2" id="KW-0378">Hydrolase</keyword>
<dbReference type="InterPro" id="IPR050278">
    <property type="entry name" value="Serine_Prot_S9B/DPPIV"/>
</dbReference>
<dbReference type="Pfam" id="PF00930">
    <property type="entry name" value="DPPIV_N"/>
    <property type="match status" value="1"/>
</dbReference>
<dbReference type="InterPro" id="IPR002471">
    <property type="entry name" value="Pept_S9_AS"/>
</dbReference>
<protein>
    <submittedName>
        <fullName evidence="5">Peptidase S9B dipeptidylpeptidase IV domain protein</fullName>
    </submittedName>
</protein>
<comment type="caution">
    <text evidence="5">The sequence shown here is derived from an EMBL/GenBank/DDBJ whole genome shotgun (WGS) entry which is preliminary data.</text>
</comment>
<dbReference type="SUPFAM" id="SSF53474">
    <property type="entry name" value="alpha/beta-Hydrolases"/>
    <property type="match status" value="1"/>
</dbReference>
<dbReference type="Gene3D" id="2.140.10.30">
    <property type="entry name" value="Dipeptidylpeptidase IV, N-terminal domain"/>
    <property type="match status" value="1"/>
</dbReference>
<evidence type="ECO:0000259" key="3">
    <source>
        <dbReference type="Pfam" id="PF00326"/>
    </source>
</evidence>
<dbReference type="AlphaFoldDB" id="T0ZXA3"/>
<dbReference type="Pfam" id="PF00326">
    <property type="entry name" value="Peptidase_S9"/>
    <property type="match status" value="1"/>
</dbReference>
<evidence type="ECO:0000259" key="4">
    <source>
        <dbReference type="Pfam" id="PF00930"/>
    </source>
</evidence>
<dbReference type="GO" id="GO:0004252">
    <property type="term" value="F:serine-type endopeptidase activity"/>
    <property type="evidence" value="ECO:0007669"/>
    <property type="project" value="InterPro"/>
</dbReference>
<dbReference type="PROSITE" id="PS00708">
    <property type="entry name" value="PRO_ENDOPEP_SER"/>
    <property type="match status" value="1"/>
</dbReference>
<feature type="domain" description="Peptidase S9 prolyl oligopeptidase catalytic" evidence="3">
    <location>
        <begin position="210"/>
        <end position="406"/>
    </location>
</feature>
<gene>
    <name evidence="5" type="ORF">B1A_19108</name>
</gene>